<sequence length="115" mass="13502">MERVIYSKSGGCGLILDENEREEDFILPMGVQLHGNELNPGDYTTLDGMFSEKLRFVGIMTDSEHVEMVFHAGDDADLFESKKYYYIFYWLTENRIANSYAPRTVRDFFWVGHWK</sequence>
<reference evidence="1 2" key="1">
    <citation type="submission" date="2020-07" db="EMBL/GenBank/DDBJ databases">
        <title>Complete genome and description of Chryseobacterium manosquense strain Marseille-Q2069 sp. nov.</title>
        <authorList>
            <person name="Boxberger M."/>
        </authorList>
    </citation>
    <scope>NUCLEOTIDE SEQUENCE [LARGE SCALE GENOMIC DNA]</scope>
    <source>
        <strain evidence="1 2">Marseille-Q2069</strain>
    </source>
</reference>
<evidence type="ECO:0000313" key="2">
    <source>
        <dbReference type="Proteomes" id="UP000516438"/>
    </source>
</evidence>
<gene>
    <name evidence="1" type="ORF">H0S70_07045</name>
</gene>
<keyword evidence="2" id="KW-1185">Reference proteome</keyword>
<dbReference type="EMBL" id="CP060203">
    <property type="protein sequence ID" value="QNS40162.1"/>
    <property type="molecule type" value="Genomic_DNA"/>
</dbReference>
<name>A0A7H1DT54_9FLAO</name>
<dbReference type="RefSeq" id="WP_188320287.1">
    <property type="nucleotide sequence ID" value="NZ_CP060203.1"/>
</dbReference>
<dbReference type="Proteomes" id="UP000516438">
    <property type="component" value="Chromosome"/>
</dbReference>
<accession>A0A7H1DT54</accession>
<protein>
    <submittedName>
        <fullName evidence="1">Uncharacterized protein</fullName>
    </submittedName>
</protein>
<dbReference type="KEGG" id="cmaq:H0S70_07045"/>
<dbReference type="AlphaFoldDB" id="A0A7H1DT54"/>
<organism evidence="1 2">
    <name type="scientific">Chryseobacterium manosquense</name>
    <dbReference type="NCBI Taxonomy" id="2754694"/>
    <lineage>
        <taxon>Bacteria</taxon>
        <taxon>Pseudomonadati</taxon>
        <taxon>Bacteroidota</taxon>
        <taxon>Flavobacteriia</taxon>
        <taxon>Flavobacteriales</taxon>
        <taxon>Weeksellaceae</taxon>
        <taxon>Chryseobacterium group</taxon>
        <taxon>Chryseobacterium</taxon>
    </lineage>
</organism>
<proteinExistence type="predicted"/>
<evidence type="ECO:0000313" key="1">
    <source>
        <dbReference type="EMBL" id="QNS40162.1"/>
    </source>
</evidence>